<dbReference type="STRING" id="46835.A0A504YYP5"/>
<organism evidence="1 2">
    <name type="scientific">Fasciola gigantica</name>
    <name type="common">Giant liver fluke</name>
    <dbReference type="NCBI Taxonomy" id="46835"/>
    <lineage>
        <taxon>Eukaryota</taxon>
        <taxon>Metazoa</taxon>
        <taxon>Spiralia</taxon>
        <taxon>Lophotrochozoa</taxon>
        <taxon>Platyhelminthes</taxon>
        <taxon>Trematoda</taxon>
        <taxon>Digenea</taxon>
        <taxon>Plagiorchiida</taxon>
        <taxon>Echinostomata</taxon>
        <taxon>Echinostomatoidea</taxon>
        <taxon>Fasciolidae</taxon>
        <taxon>Fasciola</taxon>
    </lineage>
</organism>
<gene>
    <name evidence="1" type="ORF">FGIG_02560</name>
</gene>
<evidence type="ECO:0008006" key="3">
    <source>
        <dbReference type="Google" id="ProtNLM"/>
    </source>
</evidence>
<reference evidence="1 2" key="1">
    <citation type="submission" date="2019-04" db="EMBL/GenBank/DDBJ databases">
        <title>Annotation for the trematode Fasciola gigantica.</title>
        <authorList>
            <person name="Choi Y.-J."/>
        </authorList>
    </citation>
    <scope>NUCLEOTIDE SEQUENCE [LARGE SCALE GENOMIC DNA]</scope>
    <source>
        <strain evidence="1">Uganda_cow_1</strain>
    </source>
</reference>
<protein>
    <recommendedName>
        <fullName evidence="3">Molybdopterin synthase catalytic subunit</fullName>
    </recommendedName>
</protein>
<dbReference type="Proteomes" id="UP000316759">
    <property type="component" value="Unassembled WGS sequence"/>
</dbReference>
<dbReference type="InterPro" id="IPR036563">
    <property type="entry name" value="MoaE_sf"/>
</dbReference>
<evidence type="ECO:0000313" key="2">
    <source>
        <dbReference type="Proteomes" id="UP000316759"/>
    </source>
</evidence>
<dbReference type="GO" id="GO:0006777">
    <property type="term" value="P:Mo-molybdopterin cofactor biosynthetic process"/>
    <property type="evidence" value="ECO:0007669"/>
    <property type="project" value="InterPro"/>
</dbReference>
<sequence>MKHLLLSTDSIDPASLIKSISDNSCGAVVTFFGITRADSDGNTVLHLYYEAHEQMAIRVMNDIADECQSTWQTLKNLAIVHRLG</sequence>
<dbReference type="OrthoDB" id="5531344at2759"/>
<comment type="caution">
    <text evidence="1">The sequence shown here is derived from an EMBL/GenBank/DDBJ whole genome shotgun (WGS) entry which is preliminary data.</text>
</comment>
<dbReference type="AlphaFoldDB" id="A0A504YYP5"/>
<dbReference type="PANTHER" id="PTHR23404">
    <property type="entry name" value="MOLYBDOPTERIN SYNTHASE RELATED"/>
    <property type="match status" value="1"/>
</dbReference>
<keyword evidence="2" id="KW-1185">Reference proteome</keyword>
<dbReference type="SUPFAM" id="SSF54690">
    <property type="entry name" value="Molybdopterin synthase subunit MoaE"/>
    <property type="match status" value="1"/>
</dbReference>
<dbReference type="Gene3D" id="3.90.1170.40">
    <property type="entry name" value="Molybdopterin biosynthesis MoaE subunit"/>
    <property type="match status" value="1"/>
</dbReference>
<dbReference type="Pfam" id="PF02391">
    <property type="entry name" value="MoaE"/>
    <property type="match status" value="1"/>
</dbReference>
<dbReference type="EMBL" id="SUNJ01005889">
    <property type="protein sequence ID" value="TPP63247.1"/>
    <property type="molecule type" value="Genomic_DNA"/>
</dbReference>
<dbReference type="InterPro" id="IPR003448">
    <property type="entry name" value="Mopterin_biosynth_MoaE"/>
</dbReference>
<name>A0A504YYP5_FASGI</name>
<evidence type="ECO:0000313" key="1">
    <source>
        <dbReference type="EMBL" id="TPP63247.1"/>
    </source>
</evidence>
<accession>A0A504YYP5</accession>
<proteinExistence type="predicted"/>